<organism evidence="1 2">
    <name type="scientific">Peronosclerospora sorghi</name>
    <dbReference type="NCBI Taxonomy" id="230839"/>
    <lineage>
        <taxon>Eukaryota</taxon>
        <taxon>Sar</taxon>
        <taxon>Stramenopiles</taxon>
        <taxon>Oomycota</taxon>
        <taxon>Peronosporomycetes</taxon>
        <taxon>Peronosporales</taxon>
        <taxon>Peronosporaceae</taxon>
        <taxon>Peronosclerospora</taxon>
    </lineage>
</organism>
<dbReference type="EMBL" id="CM047587">
    <property type="protein sequence ID" value="KAI9907493.1"/>
    <property type="molecule type" value="Genomic_DNA"/>
</dbReference>
<evidence type="ECO:0000313" key="1">
    <source>
        <dbReference type="EMBL" id="KAI9907493.1"/>
    </source>
</evidence>
<comment type="caution">
    <text evidence="1">The sequence shown here is derived from an EMBL/GenBank/DDBJ whole genome shotgun (WGS) entry which is preliminary data.</text>
</comment>
<gene>
    <name evidence="1" type="ORF">PsorP6_016350</name>
</gene>
<proteinExistence type="predicted"/>
<dbReference type="Proteomes" id="UP001163321">
    <property type="component" value="Chromosome 8"/>
</dbReference>
<evidence type="ECO:0000313" key="2">
    <source>
        <dbReference type="Proteomes" id="UP001163321"/>
    </source>
</evidence>
<reference evidence="1 2" key="1">
    <citation type="journal article" date="2022" name="bioRxiv">
        <title>The genome of the oomycete Peronosclerospora sorghi, a cosmopolitan pathogen of maize and sorghum, is inflated with dispersed pseudogenes.</title>
        <authorList>
            <person name="Fletcher K."/>
            <person name="Martin F."/>
            <person name="Isakeit T."/>
            <person name="Cavanaugh K."/>
            <person name="Magill C."/>
            <person name="Michelmore R."/>
        </authorList>
    </citation>
    <scope>NUCLEOTIDE SEQUENCE [LARGE SCALE GENOMIC DNA]</scope>
    <source>
        <strain evidence="1">P6</strain>
    </source>
</reference>
<accession>A0ACC0VLX3</accession>
<keyword evidence="2" id="KW-1185">Reference proteome</keyword>
<protein>
    <submittedName>
        <fullName evidence="1">Uncharacterized protein</fullName>
    </submittedName>
</protein>
<name>A0ACC0VLX3_9STRA</name>
<sequence length="246" mass="27929">MTNYVFYVVLALATLANVIAPSPSADHKMVELAVETLDHGTTEDKRNLRASVGGTTPLTSERIKLLHRLQVKVLPDLAGDARDTMKKRVASFIDSDEATKKLMKHYGIDLERVIYKMHFLHNGMFRKKDPKKLFYMALGSEYYKHVAITNKPQNLPKSKKAVVNHSSKPTGFEKAGIDINQVMMKIEWLRLYEKHKLTDIATTNMALGSEYIKLFVPLYPKLRATTKPKRPADASHSANLKKRSYD</sequence>